<dbReference type="InterPro" id="IPR000522">
    <property type="entry name" value="ABC_transptr_permease_BtuC"/>
</dbReference>
<dbReference type="AlphaFoldDB" id="A0A1H7H5G3"/>
<keyword evidence="5 8" id="KW-0812">Transmembrane</keyword>
<dbReference type="InterPro" id="IPR037294">
    <property type="entry name" value="ABC_BtuC-like"/>
</dbReference>
<dbReference type="EMBL" id="FOBB01000001">
    <property type="protein sequence ID" value="SEK45636.1"/>
    <property type="molecule type" value="Genomic_DNA"/>
</dbReference>
<accession>A0A1H7H5G3</accession>
<dbReference type="Gene3D" id="1.10.3470.10">
    <property type="entry name" value="ABC transporter involved in vitamin B12 uptake, BtuC"/>
    <property type="match status" value="1"/>
</dbReference>
<evidence type="ECO:0000256" key="8">
    <source>
        <dbReference type="SAM" id="Phobius"/>
    </source>
</evidence>
<feature type="transmembrane region" description="Helical" evidence="8">
    <location>
        <begin position="201"/>
        <end position="220"/>
    </location>
</feature>
<keyword evidence="7 8" id="KW-0472">Membrane</keyword>
<evidence type="ECO:0000256" key="4">
    <source>
        <dbReference type="ARBA" id="ARBA00022475"/>
    </source>
</evidence>
<comment type="similarity">
    <text evidence="2">Belongs to the binding-protein-dependent transport system permease family. FecCD subfamily.</text>
</comment>
<evidence type="ECO:0000313" key="10">
    <source>
        <dbReference type="Proteomes" id="UP000198984"/>
    </source>
</evidence>
<dbReference type="PANTHER" id="PTHR30472">
    <property type="entry name" value="FERRIC ENTEROBACTIN TRANSPORT SYSTEM PERMEASE PROTEIN"/>
    <property type="match status" value="1"/>
</dbReference>
<keyword evidence="4" id="KW-1003">Cell membrane</keyword>
<name>A0A1H7H5G3_9BACT</name>
<feature type="transmembrane region" description="Helical" evidence="8">
    <location>
        <begin position="128"/>
        <end position="146"/>
    </location>
</feature>
<dbReference type="GO" id="GO:0022857">
    <property type="term" value="F:transmembrane transporter activity"/>
    <property type="evidence" value="ECO:0007669"/>
    <property type="project" value="InterPro"/>
</dbReference>
<dbReference type="OrthoDB" id="9811721at2"/>
<comment type="subcellular location">
    <subcellularLocation>
        <location evidence="1">Cell membrane</location>
        <topology evidence="1">Multi-pass membrane protein</topology>
    </subcellularLocation>
</comment>
<keyword evidence="10" id="KW-1185">Reference proteome</keyword>
<feature type="transmembrane region" description="Helical" evidence="8">
    <location>
        <begin position="321"/>
        <end position="338"/>
    </location>
</feature>
<evidence type="ECO:0000313" key="9">
    <source>
        <dbReference type="EMBL" id="SEK45636.1"/>
    </source>
</evidence>
<evidence type="ECO:0000256" key="2">
    <source>
        <dbReference type="ARBA" id="ARBA00007935"/>
    </source>
</evidence>
<keyword evidence="3" id="KW-0813">Transport</keyword>
<gene>
    <name evidence="9" type="ORF">SAMN04488505_101234</name>
</gene>
<sequence length="346" mass="36543">MKRISLSILTTALVLVMIIAIGTGAMHMSPWQVIGILLKGIGIQLPVTYTEQMPAVLWMIRLPRVVLAVIIGAGLGVSGAALQGLFRNPLADPGLIGISAGASLTAAMLIVLHVFLPFMVSGSIFQTYAQNIITFLGAMLTVLIVFRMSVHGGRPIVSVMLLSGIAINALCSAFTGLMTYVADNEQLRNITFWTLGSLGGATWQTVLAVLPFVLIPVLMLPRMASALNVFALGEQEAMHSGVQVNRLKTQLIIYATMAVAAGVAVAGIIGFIGLVVPHIIRQFTGPDHHILIPSAALAGAILLTVADLLCRTIIAPAELPVGIITAITGAPVFIWLILKEKRLIAV</sequence>
<feature type="transmembrane region" description="Helical" evidence="8">
    <location>
        <begin position="59"/>
        <end position="82"/>
    </location>
</feature>
<evidence type="ECO:0000256" key="7">
    <source>
        <dbReference type="ARBA" id="ARBA00023136"/>
    </source>
</evidence>
<dbReference type="RefSeq" id="WP_089906320.1">
    <property type="nucleotide sequence ID" value="NZ_FOBB01000001.1"/>
</dbReference>
<evidence type="ECO:0000256" key="1">
    <source>
        <dbReference type="ARBA" id="ARBA00004651"/>
    </source>
</evidence>
<dbReference type="PANTHER" id="PTHR30472:SF25">
    <property type="entry name" value="ABC TRANSPORTER PERMEASE PROTEIN MJ0876-RELATED"/>
    <property type="match status" value="1"/>
</dbReference>
<evidence type="ECO:0000256" key="3">
    <source>
        <dbReference type="ARBA" id="ARBA00022448"/>
    </source>
</evidence>
<evidence type="ECO:0000256" key="5">
    <source>
        <dbReference type="ARBA" id="ARBA00022692"/>
    </source>
</evidence>
<evidence type="ECO:0000256" key="6">
    <source>
        <dbReference type="ARBA" id="ARBA00022989"/>
    </source>
</evidence>
<protein>
    <submittedName>
        <fullName evidence="9">Iron complex transport system permease protein</fullName>
    </submittedName>
</protein>
<dbReference type="CDD" id="cd06550">
    <property type="entry name" value="TM_ABC_iron-siderophores_like"/>
    <property type="match status" value="1"/>
</dbReference>
<dbReference type="STRING" id="573321.SAMN04488505_101234"/>
<dbReference type="GO" id="GO:0005886">
    <property type="term" value="C:plasma membrane"/>
    <property type="evidence" value="ECO:0007669"/>
    <property type="project" value="UniProtKB-SubCell"/>
</dbReference>
<feature type="transmembrane region" description="Helical" evidence="8">
    <location>
        <begin position="288"/>
        <end position="309"/>
    </location>
</feature>
<dbReference type="SUPFAM" id="SSF81345">
    <property type="entry name" value="ABC transporter involved in vitamin B12 uptake, BtuC"/>
    <property type="match status" value="1"/>
</dbReference>
<proteinExistence type="inferred from homology"/>
<reference evidence="9 10" key="1">
    <citation type="submission" date="2016-10" db="EMBL/GenBank/DDBJ databases">
        <authorList>
            <person name="de Groot N.N."/>
        </authorList>
    </citation>
    <scope>NUCLEOTIDE SEQUENCE [LARGE SCALE GENOMIC DNA]</scope>
    <source>
        <strain evidence="9 10">DSM 21039</strain>
    </source>
</reference>
<organism evidence="9 10">
    <name type="scientific">Chitinophaga rupis</name>
    <dbReference type="NCBI Taxonomy" id="573321"/>
    <lineage>
        <taxon>Bacteria</taxon>
        <taxon>Pseudomonadati</taxon>
        <taxon>Bacteroidota</taxon>
        <taxon>Chitinophagia</taxon>
        <taxon>Chitinophagales</taxon>
        <taxon>Chitinophagaceae</taxon>
        <taxon>Chitinophaga</taxon>
    </lineage>
</organism>
<dbReference type="FunFam" id="1.10.3470.10:FF:000001">
    <property type="entry name" value="Vitamin B12 ABC transporter permease BtuC"/>
    <property type="match status" value="1"/>
</dbReference>
<feature type="transmembrane region" description="Helical" evidence="8">
    <location>
        <begin position="158"/>
        <end position="181"/>
    </location>
</feature>
<dbReference type="GO" id="GO:0033214">
    <property type="term" value="P:siderophore-iron import into cell"/>
    <property type="evidence" value="ECO:0007669"/>
    <property type="project" value="TreeGrafter"/>
</dbReference>
<dbReference type="Proteomes" id="UP000198984">
    <property type="component" value="Unassembled WGS sequence"/>
</dbReference>
<dbReference type="Pfam" id="PF01032">
    <property type="entry name" value="FecCD"/>
    <property type="match status" value="1"/>
</dbReference>
<feature type="transmembrane region" description="Helical" evidence="8">
    <location>
        <begin position="251"/>
        <end position="276"/>
    </location>
</feature>
<keyword evidence="6 8" id="KW-1133">Transmembrane helix</keyword>
<feature type="transmembrane region" description="Helical" evidence="8">
    <location>
        <begin position="94"/>
        <end position="116"/>
    </location>
</feature>